<organism evidence="2 3">
    <name type="scientific">Stigmatella ashevillensis</name>
    <dbReference type="NCBI Taxonomy" id="2995309"/>
    <lineage>
        <taxon>Bacteria</taxon>
        <taxon>Pseudomonadati</taxon>
        <taxon>Myxococcota</taxon>
        <taxon>Myxococcia</taxon>
        <taxon>Myxococcales</taxon>
        <taxon>Cystobacterineae</taxon>
        <taxon>Archangiaceae</taxon>
        <taxon>Stigmatella</taxon>
    </lineage>
</organism>
<reference evidence="2 3" key="1">
    <citation type="submission" date="2022-11" db="EMBL/GenBank/DDBJ databases">
        <title>Minimal conservation of predation-associated metabolite biosynthetic gene clusters underscores biosynthetic potential of Myxococcota including descriptions for ten novel species: Archangium lansinium sp. nov., Myxococcus landrumus sp. nov., Nannocystis bai.</title>
        <authorList>
            <person name="Ahearne A."/>
            <person name="Stevens C."/>
            <person name="Dowd S."/>
        </authorList>
    </citation>
    <scope>NUCLEOTIDE SEQUENCE [LARGE SCALE GENOMIC DNA]</scope>
    <source>
        <strain evidence="2 3">NCWAL01</strain>
    </source>
</reference>
<gene>
    <name evidence="2" type="ORF">POL68_37795</name>
</gene>
<proteinExistence type="predicted"/>
<evidence type="ECO:0000313" key="2">
    <source>
        <dbReference type="EMBL" id="MDC0714277.1"/>
    </source>
</evidence>
<dbReference type="RefSeq" id="WP_272144860.1">
    <property type="nucleotide sequence ID" value="NZ_JAQNDM010000002.1"/>
</dbReference>
<evidence type="ECO:0000313" key="3">
    <source>
        <dbReference type="Proteomes" id="UP001221838"/>
    </source>
</evidence>
<comment type="caution">
    <text evidence="2">The sequence shown here is derived from an EMBL/GenBank/DDBJ whole genome shotgun (WGS) entry which is preliminary data.</text>
</comment>
<evidence type="ECO:0008006" key="4">
    <source>
        <dbReference type="Google" id="ProtNLM"/>
    </source>
</evidence>
<protein>
    <recommendedName>
        <fullName evidence="4">DNA primase</fullName>
    </recommendedName>
</protein>
<evidence type="ECO:0000256" key="1">
    <source>
        <dbReference type="SAM" id="MobiDB-lite"/>
    </source>
</evidence>
<feature type="region of interest" description="Disordered" evidence="1">
    <location>
        <begin position="1038"/>
        <end position="1067"/>
    </location>
</feature>
<dbReference type="EMBL" id="JAQNDM010000002">
    <property type="protein sequence ID" value="MDC0714277.1"/>
    <property type="molecule type" value="Genomic_DNA"/>
</dbReference>
<accession>A0ABT5DKU8</accession>
<dbReference type="Proteomes" id="UP001221838">
    <property type="component" value="Unassembled WGS sequence"/>
</dbReference>
<name>A0ABT5DKU8_9BACT</name>
<keyword evidence="3" id="KW-1185">Reference proteome</keyword>
<sequence>MTTPSDTTPNPDAIRATWRWLAHAAHGVSEVRVIRPGGGGIVGLGFFDDEEAFVAACEAANADGNVYVGIQPRPRRLLKFAPNVLRPLRTGAGSKDIEVVTATVVDLDPVRPKDTASTEDELSLTLQVAEATAAWCEAQGLVRPRLMMSGNGAQLWFALPPQSLESELHERVQAGLKSFEAEVRARFQSERVHVDSIHDVARIIKVVGTVSRKGAGTAERPHRAARALASFERVEDAGLLERLLGAPAQQQMANLASPAQVALPLAPPNAAPLGTVKARRTATGEYDWAHPVEMCGPVQRLWEQGAEDRSVAIFNMVRFFVHKGLGLDEITELVLEYDRRGLGKLKGRDGVGYVRKAHEKVVATAREDGTVAPPCHSLQGLGFCRVNREPDVRCELYDVVFDVEKAVEALATVPAQDVEYRLKPILEAIAHRPPSAQEKYLGLLEVRTGLAAQKLRLAMARAVRTRADREGSEGANSKGGKGSSGDDTIDGEVYEDAYCYYTVTQRGEAKAISSFTFTPRALLETEEGEVFLGDVRTDKGTRMEGARLPRRAFHSRKELLLHLPSVHTQWTGSDNNVQGLLRAVARRPVPRLPGTTTLGDFKRGEHHVWVAPGRTLGKEGFLAASPVAYLPNGTSLEARIRYEATDDDSFLTVARTVFEYLPQLNTPQVVLPMLGWFFATPMKPRLMEKVGSFPLLFIHGTQGSGKSSMCTDVFWPLFGVPSSDAYSVTETEFALVKLLSATRSVPVVADEYKPYDMPLHRLQMLHRYMRRLYRGETEERGRSDLSVVSYRLQAPLCVAGETRPTEAALLERLLTVNPEKATLKRRDCRAAFRKLKSVNLALFAPRYIQFCLGRDFEADLQVARAVTDVFLKDREVPPRVVDNVTAMLLGLHLFEEFAQACGYVLPEDLGAREAVDAVLADILETEGGVKNALDAFLEMLGVMAIQGELRHRMHFVFEGERLCLHLESAYDAFRAHCRRIGYEGEVVDMKALRRLLQENLREGGYVVALNERVCFDGRMNRRRAVVMDLSRTRLVSAEDFPHSHEGGSGWRARNGDSGDSAAEDASG</sequence>
<feature type="region of interest" description="Disordered" evidence="1">
    <location>
        <begin position="466"/>
        <end position="488"/>
    </location>
</feature>